<evidence type="ECO:0000256" key="1">
    <source>
        <dbReference type="ARBA" id="ARBA00004651"/>
    </source>
</evidence>
<evidence type="ECO:0000256" key="7">
    <source>
        <dbReference type="SAM" id="Phobius"/>
    </source>
</evidence>
<feature type="transmembrane region" description="Helical" evidence="7">
    <location>
        <begin position="731"/>
        <end position="749"/>
    </location>
</feature>
<evidence type="ECO:0000256" key="4">
    <source>
        <dbReference type="ARBA" id="ARBA00022989"/>
    </source>
</evidence>
<keyword evidence="5 7" id="KW-0472">Membrane</keyword>
<accession>A0A9D9HZA0</accession>
<evidence type="ECO:0000313" key="10">
    <source>
        <dbReference type="Proteomes" id="UP000823618"/>
    </source>
</evidence>
<feature type="domain" description="ABC3 transporter permease C-terminal" evidence="8">
    <location>
        <begin position="268"/>
        <end position="391"/>
    </location>
</feature>
<reference evidence="9" key="2">
    <citation type="journal article" date="2021" name="PeerJ">
        <title>Extensive microbial diversity within the chicken gut microbiome revealed by metagenomics and culture.</title>
        <authorList>
            <person name="Gilroy R."/>
            <person name="Ravi A."/>
            <person name="Getino M."/>
            <person name="Pursley I."/>
            <person name="Horton D.L."/>
            <person name="Alikhan N.F."/>
            <person name="Baker D."/>
            <person name="Gharbi K."/>
            <person name="Hall N."/>
            <person name="Watson M."/>
            <person name="Adriaenssens E.M."/>
            <person name="Foster-Nyarko E."/>
            <person name="Jarju S."/>
            <person name="Secka A."/>
            <person name="Antonio M."/>
            <person name="Oren A."/>
            <person name="Chaudhuri R.R."/>
            <person name="La Ragione R."/>
            <person name="Hildebrand F."/>
            <person name="Pallen M.J."/>
        </authorList>
    </citation>
    <scope>NUCLEOTIDE SEQUENCE</scope>
    <source>
        <strain evidence="9">E3-2379</strain>
    </source>
</reference>
<reference evidence="9" key="1">
    <citation type="submission" date="2020-10" db="EMBL/GenBank/DDBJ databases">
        <authorList>
            <person name="Gilroy R."/>
        </authorList>
    </citation>
    <scope>NUCLEOTIDE SEQUENCE</scope>
    <source>
        <strain evidence="9">E3-2379</strain>
    </source>
</reference>
<dbReference type="PANTHER" id="PTHR30572">
    <property type="entry name" value="MEMBRANE COMPONENT OF TRANSPORTER-RELATED"/>
    <property type="match status" value="1"/>
</dbReference>
<evidence type="ECO:0000256" key="3">
    <source>
        <dbReference type="ARBA" id="ARBA00022692"/>
    </source>
</evidence>
<dbReference type="GO" id="GO:0005886">
    <property type="term" value="C:plasma membrane"/>
    <property type="evidence" value="ECO:0007669"/>
    <property type="project" value="UniProtKB-SubCell"/>
</dbReference>
<keyword evidence="3 7" id="KW-0812">Transmembrane</keyword>
<dbReference type="EMBL" id="JADIML010000104">
    <property type="protein sequence ID" value="MBO8463026.1"/>
    <property type="molecule type" value="Genomic_DNA"/>
</dbReference>
<feature type="transmembrane region" description="Helical" evidence="7">
    <location>
        <begin position="21"/>
        <end position="42"/>
    </location>
</feature>
<proteinExistence type="inferred from homology"/>
<protein>
    <recommendedName>
        <fullName evidence="8">ABC3 transporter permease C-terminal domain-containing protein</fullName>
    </recommendedName>
</protein>
<dbReference type="GO" id="GO:0022857">
    <property type="term" value="F:transmembrane transporter activity"/>
    <property type="evidence" value="ECO:0007669"/>
    <property type="project" value="TreeGrafter"/>
</dbReference>
<gene>
    <name evidence="9" type="ORF">IAC13_03745</name>
</gene>
<feature type="transmembrane region" description="Helical" evidence="7">
    <location>
        <begin position="270"/>
        <end position="290"/>
    </location>
</feature>
<dbReference type="InterPro" id="IPR050250">
    <property type="entry name" value="Macrolide_Exporter_MacB"/>
</dbReference>
<name>A0A9D9HZA0_9FIRM</name>
<dbReference type="InterPro" id="IPR003838">
    <property type="entry name" value="ABC3_permease_C"/>
</dbReference>
<dbReference type="Pfam" id="PF02687">
    <property type="entry name" value="FtsX"/>
    <property type="match status" value="1"/>
</dbReference>
<comment type="caution">
    <text evidence="9">The sequence shown here is derived from an EMBL/GenBank/DDBJ whole genome shotgun (WGS) entry which is preliminary data.</text>
</comment>
<keyword evidence="4 7" id="KW-1133">Transmembrane helix</keyword>
<evidence type="ECO:0000313" key="9">
    <source>
        <dbReference type="EMBL" id="MBO8463026.1"/>
    </source>
</evidence>
<feature type="transmembrane region" description="Helical" evidence="7">
    <location>
        <begin position="311"/>
        <end position="334"/>
    </location>
</feature>
<comment type="subcellular location">
    <subcellularLocation>
        <location evidence="1">Cell membrane</location>
        <topology evidence="1">Multi-pass membrane protein</topology>
    </subcellularLocation>
</comment>
<dbReference type="Proteomes" id="UP000823618">
    <property type="component" value="Unassembled WGS sequence"/>
</dbReference>
<evidence type="ECO:0000256" key="6">
    <source>
        <dbReference type="ARBA" id="ARBA00038076"/>
    </source>
</evidence>
<comment type="similarity">
    <text evidence="6">Belongs to the ABC-4 integral membrane protein family.</text>
</comment>
<feature type="transmembrane region" description="Helical" evidence="7">
    <location>
        <begin position="406"/>
        <end position="425"/>
    </location>
</feature>
<keyword evidence="2" id="KW-1003">Cell membrane</keyword>
<evidence type="ECO:0000256" key="5">
    <source>
        <dbReference type="ARBA" id="ARBA00023136"/>
    </source>
</evidence>
<sequence length="793" mass="89276">MNREKVILVVKGYLLKDKKNTILTSLFLCFITIFLLIGNQLFQNLQLANKMNAEALEGKQHVTYYGVLESEFKKIKKCSFVAEAGQSFYLGHADDETTFAYIDEVFRDLSATVADKNVKQVVSGHWAEKENEVVFTENYMKKYNLKLGDQVNIDLTAEDSDTGDMLFQVSGLNLTIVGVIENVTGFADRRMGYVSEELASSIIDENNGVVNVVARFTQEKNISENVDKLNLYLGYDEESLDSVVVRENTMLIEAVDDNGNLKNQNRAMNFVIWLVCVMVVYNIFYNRFFTKKRDFINLRKIGFQGKDLLKITGMEFFVLIFIGFVTGILIGFLVNKIVYSEIMKPIINNYDASNFVSSNLSLYSIGSTILMLFLVLIPSIVTAVLQLRTIAPVDVMRNKRKNTRKIVLALMIVSLSAILISLLGIQDNKSDSGIIYVKTYVPGDLQVTIGNISSGMLENTIPSISDKALQEVRKNPNVKQIQTYAVNYDMGIFLCEEKSKLNKEAVGYYEMMLEMEQKIDGKKQCLYNMIPVATDNIKALVPSYDENKKEHVAIMEEGVAQALNLKVGDTFTLYSEQLIATGSKSGVTNVTVKLVDTKADMVLSENHVGPNLLIVDEETAKLFSGRLSRQVINIWVESGKEEVVMSSLNRISEFDGCFLHSAKQQMQEYIDSDWNQIVIRYCFIILLALISILTYFNTVFTNILSRMNEFLIMHKIGITNREMYQMVIKEGVRNGAVALAVIGIVQVVLCTNRNIGFNKVFLATDIGVIISCILFPVIVLGYMFKGASWGIKK</sequence>
<dbReference type="AlphaFoldDB" id="A0A9D9HZA0"/>
<feature type="transmembrane region" description="Helical" evidence="7">
    <location>
        <begin position="360"/>
        <end position="385"/>
    </location>
</feature>
<organism evidence="9 10">
    <name type="scientific">Candidatus Scybalomonas excrementavium</name>
    <dbReference type="NCBI Taxonomy" id="2840943"/>
    <lineage>
        <taxon>Bacteria</taxon>
        <taxon>Bacillati</taxon>
        <taxon>Bacillota</taxon>
        <taxon>Clostridia</taxon>
        <taxon>Lachnospirales</taxon>
        <taxon>Lachnospiraceae</taxon>
        <taxon>Lachnospiraceae incertae sedis</taxon>
        <taxon>Candidatus Scybalomonas</taxon>
    </lineage>
</organism>
<evidence type="ECO:0000256" key="2">
    <source>
        <dbReference type="ARBA" id="ARBA00022475"/>
    </source>
</evidence>
<dbReference type="PANTHER" id="PTHR30572:SF4">
    <property type="entry name" value="ABC TRANSPORTER PERMEASE YTRF"/>
    <property type="match status" value="1"/>
</dbReference>
<evidence type="ECO:0000259" key="8">
    <source>
        <dbReference type="Pfam" id="PF02687"/>
    </source>
</evidence>
<feature type="transmembrane region" description="Helical" evidence="7">
    <location>
        <begin position="678"/>
        <end position="704"/>
    </location>
</feature>
<feature type="transmembrane region" description="Helical" evidence="7">
    <location>
        <begin position="761"/>
        <end position="784"/>
    </location>
</feature>